<reference evidence="10 11" key="1">
    <citation type="journal article" date="2013" name="Proc. Natl. Acad. Sci. U.S.A.">
        <title>Fine-scale variation in meiotic recombination in Mimulus inferred from population shotgun sequencing.</title>
        <authorList>
            <person name="Hellsten U."/>
            <person name="Wright K.M."/>
            <person name="Jenkins J."/>
            <person name="Shu S."/>
            <person name="Yuan Y."/>
            <person name="Wessler S.R."/>
            <person name="Schmutz J."/>
            <person name="Willis J.H."/>
            <person name="Rokhsar D.S."/>
        </authorList>
    </citation>
    <scope>NUCLEOTIDE SEQUENCE [LARGE SCALE GENOMIC DNA]</scope>
    <source>
        <strain evidence="11">cv. DUN x IM62</strain>
    </source>
</reference>
<feature type="domain" description="Myb-like" evidence="8">
    <location>
        <begin position="80"/>
        <end position="130"/>
    </location>
</feature>
<proteinExistence type="predicted"/>
<dbReference type="GO" id="GO:0005634">
    <property type="term" value="C:nucleus"/>
    <property type="evidence" value="ECO:0000318"/>
    <property type="project" value="GO_Central"/>
</dbReference>
<dbReference type="AlphaFoldDB" id="A0A022RMW2"/>
<evidence type="ECO:0000259" key="8">
    <source>
        <dbReference type="PROSITE" id="PS50090"/>
    </source>
</evidence>
<dbReference type="Proteomes" id="UP000030748">
    <property type="component" value="Unassembled WGS sequence"/>
</dbReference>
<dbReference type="GO" id="GO:0000981">
    <property type="term" value="F:DNA-binding transcription factor activity, RNA polymerase II-specific"/>
    <property type="evidence" value="ECO:0000318"/>
    <property type="project" value="GO_Central"/>
</dbReference>
<dbReference type="CDD" id="cd00167">
    <property type="entry name" value="SANT"/>
    <property type="match status" value="2"/>
</dbReference>
<dbReference type="PANTHER" id="PTHR45614">
    <property type="entry name" value="MYB PROTEIN-RELATED"/>
    <property type="match status" value="1"/>
</dbReference>
<dbReference type="EMBL" id="KI630319">
    <property type="protein sequence ID" value="EYU41812.1"/>
    <property type="molecule type" value="Genomic_DNA"/>
</dbReference>
<evidence type="ECO:0000256" key="2">
    <source>
        <dbReference type="ARBA" id="ARBA00022737"/>
    </source>
</evidence>
<keyword evidence="4" id="KW-0238">DNA-binding</keyword>
<feature type="region of interest" description="Disordered" evidence="7">
    <location>
        <begin position="146"/>
        <end position="187"/>
    </location>
</feature>
<dbReference type="PANTHER" id="PTHR45614:SF300">
    <property type="entry name" value="MYB TRANSCRIPTION FACTOR"/>
    <property type="match status" value="1"/>
</dbReference>
<dbReference type="GO" id="GO:0000978">
    <property type="term" value="F:RNA polymerase II cis-regulatory region sequence-specific DNA binding"/>
    <property type="evidence" value="ECO:0000318"/>
    <property type="project" value="GO_Central"/>
</dbReference>
<feature type="domain" description="HTH myb-type" evidence="9">
    <location>
        <begin position="30"/>
        <end position="79"/>
    </location>
</feature>
<keyword evidence="6" id="KW-0539">Nucleus</keyword>
<dbReference type="eggNOG" id="KOG0048">
    <property type="taxonomic scope" value="Eukaryota"/>
</dbReference>
<feature type="domain" description="Myb-like" evidence="8">
    <location>
        <begin position="28"/>
        <end position="79"/>
    </location>
</feature>
<feature type="domain" description="HTH myb-type" evidence="9">
    <location>
        <begin position="80"/>
        <end position="134"/>
    </location>
</feature>
<evidence type="ECO:0000256" key="1">
    <source>
        <dbReference type="ARBA" id="ARBA00004123"/>
    </source>
</evidence>
<keyword evidence="2" id="KW-0677">Repeat</keyword>
<feature type="region of interest" description="Disordered" evidence="7">
    <location>
        <begin position="342"/>
        <end position="389"/>
    </location>
</feature>
<dbReference type="Gene3D" id="1.10.10.60">
    <property type="entry name" value="Homeodomain-like"/>
    <property type="match status" value="2"/>
</dbReference>
<protein>
    <submittedName>
        <fullName evidence="10">Uncharacterized protein</fullName>
    </submittedName>
</protein>
<dbReference type="InterPro" id="IPR009057">
    <property type="entry name" value="Homeodomain-like_sf"/>
</dbReference>
<dbReference type="InterPro" id="IPR017930">
    <property type="entry name" value="Myb_dom"/>
</dbReference>
<evidence type="ECO:0000259" key="9">
    <source>
        <dbReference type="PROSITE" id="PS51294"/>
    </source>
</evidence>
<keyword evidence="11" id="KW-1185">Reference proteome</keyword>
<evidence type="ECO:0000256" key="4">
    <source>
        <dbReference type="ARBA" id="ARBA00023125"/>
    </source>
</evidence>
<dbReference type="InterPro" id="IPR050560">
    <property type="entry name" value="MYB_TF"/>
</dbReference>
<dbReference type="SUPFAM" id="SSF46689">
    <property type="entry name" value="Homeodomain-like"/>
    <property type="match status" value="1"/>
</dbReference>
<comment type="subcellular location">
    <subcellularLocation>
        <location evidence="1">Nucleus</location>
    </subcellularLocation>
</comment>
<evidence type="ECO:0000313" key="10">
    <source>
        <dbReference type="EMBL" id="EYU41812.1"/>
    </source>
</evidence>
<evidence type="ECO:0000256" key="3">
    <source>
        <dbReference type="ARBA" id="ARBA00023015"/>
    </source>
</evidence>
<organism evidence="10 11">
    <name type="scientific">Erythranthe guttata</name>
    <name type="common">Yellow monkey flower</name>
    <name type="synonym">Mimulus guttatus</name>
    <dbReference type="NCBI Taxonomy" id="4155"/>
    <lineage>
        <taxon>Eukaryota</taxon>
        <taxon>Viridiplantae</taxon>
        <taxon>Streptophyta</taxon>
        <taxon>Embryophyta</taxon>
        <taxon>Tracheophyta</taxon>
        <taxon>Spermatophyta</taxon>
        <taxon>Magnoliopsida</taxon>
        <taxon>eudicotyledons</taxon>
        <taxon>Gunneridae</taxon>
        <taxon>Pentapetalae</taxon>
        <taxon>asterids</taxon>
        <taxon>lamiids</taxon>
        <taxon>Lamiales</taxon>
        <taxon>Phrymaceae</taxon>
        <taxon>Erythranthe</taxon>
    </lineage>
</organism>
<dbReference type="PROSITE" id="PS51294">
    <property type="entry name" value="HTH_MYB"/>
    <property type="match status" value="2"/>
</dbReference>
<evidence type="ECO:0000256" key="6">
    <source>
        <dbReference type="ARBA" id="ARBA00023242"/>
    </source>
</evidence>
<dbReference type="Pfam" id="PF00249">
    <property type="entry name" value="Myb_DNA-binding"/>
    <property type="match status" value="2"/>
</dbReference>
<keyword evidence="3" id="KW-0805">Transcription regulation</keyword>
<evidence type="ECO:0000256" key="5">
    <source>
        <dbReference type="ARBA" id="ARBA00023163"/>
    </source>
</evidence>
<dbReference type="PROSITE" id="PS50090">
    <property type="entry name" value="MYB_LIKE"/>
    <property type="match status" value="2"/>
</dbReference>
<dbReference type="FunFam" id="1.10.10.60:FF:000060">
    <property type="entry name" value="MYB transcription factor"/>
    <property type="match status" value="1"/>
</dbReference>
<dbReference type="GO" id="GO:0006355">
    <property type="term" value="P:regulation of DNA-templated transcription"/>
    <property type="evidence" value="ECO:0000318"/>
    <property type="project" value="GO_Central"/>
</dbReference>
<evidence type="ECO:0000256" key="7">
    <source>
        <dbReference type="SAM" id="MobiDB-lite"/>
    </source>
</evidence>
<evidence type="ECO:0000313" key="11">
    <source>
        <dbReference type="Proteomes" id="UP000030748"/>
    </source>
</evidence>
<keyword evidence="5" id="KW-0804">Transcription</keyword>
<gene>
    <name evidence="10" type="ORF">MIMGU_mgv1a023010mg</name>
</gene>
<sequence length="389" mass="42024">MHAHAGGGGEEDALVVLGGGGGRASKRSLDRVKGPWSPDEDAMLSQLVSNFGARNWSLIARGIPGRSGKSCRLRWCNQLDPAVKRKPFTDEEDRMILQAHAIHGNRWASIARLMPGRTDNAIKNHWNSTLRRRCMGIGKPIPMLESTNMVEDTSFEKSKADSEETPSCGDANSVRSYEGKDEGKDATSSFELIEDNEEKAQSQVQLNDKSIPPPPLFRPVARISAFNVYNNSVDGAENVSPSPRLPFLQTSNSEVGTCKSKSLERLVGDILVPHRCGHGCCENPGGVTSLLGPEFIDYTTPPSFTSHDLAALAADISNVAWSKSGLESSTIKAMENMASGLSCSSQQTGHFEDSGENENSSSDMGKNELISTPMIRQPVLLAHNEVGSD</sequence>
<accession>A0A022RMW2</accession>
<name>A0A022RMW2_ERYGU</name>
<dbReference type="InterPro" id="IPR001005">
    <property type="entry name" value="SANT/Myb"/>
</dbReference>
<dbReference type="SMART" id="SM00717">
    <property type="entry name" value="SANT"/>
    <property type="match status" value="2"/>
</dbReference>